<name>A0A371GYV1_MUCPR</name>
<comment type="subcellular location">
    <subcellularLocation>
        <location evidence="1">Nucleus</location>
    </subcellularLocation>
</comment>
<dbReference type="EMBL" id="QJKJ01004054">
    <property type="protein sequence ID" value="RDX95727.1"/>
    <property type="molecule type" value="Genomic_DNA"/>
</dbReference>
<keyword evidence="11" id="KW-1185">Reference proteome</keyword>
<evidence type="ECO:0000256" key="6">
    <source>
        <dbReference type="ARBA" id="ARBA00023242"/>
    </source>
</evidence>
<dbReference type="PANTHER" id="PTHR31072">
    <property type="entry name" value="TRANSCRIPTION FACTOR TCP4-RELATED"/>
    <property type="match status" value="1"/>
</dbReference>
<evidence type="ECO:0000313" key="10">
    <source>
        <dbReference type="EMBL" id="RDX95727.1"/>
    </source>
</evidence>
<feature type="region of interest" description="Disordered" evidence="7">
    <location>
        <begin position="108"/>
        <end position="129"/>
    </location>
</feature>
<dbReference type="PROSITE" id="PS51369">
    <property type="entry name" value="TCP"/>
    <property type="match status" value="1"/>
</dbReference>
<feature type="compositionally biased region" description="Pro residues" evidence="7">
    <location>
        <begin position="49"/>
        <end position="59"/>
    </location>
</feature>
<evidence type="ECO:0000259" key="8">
    <source>
        <dbReference type="PROSITE" id="PS51369"/>
    </source>
</evidence>
<dbReference type="GO" id="GO:0043565">
    <property type="term" value="F:sequence-specific DNA binding"/>
    <property type="evidence" value="ECO:0007669"/>
    <property type="project" value="TreeGrafter"/>
</dbReference>
<feature type="compositionally biased region" description="Low complexity" evidence="7">
    <location>
        <begin position="191"/>
        <end position="206"/>
    </location>
</feature>
<feature type="domain" description="TCP" evidence="8">
    <location>
        <begin position="118"/>
        <end position="176"/>
    </location>
</feature>
<dbReference type="OrthoDB" id="1896834at2759"/>
<evidence type="ECO:0000256" key="4">
    <source>
        <dbReference type="ARBA" id="ARBA00023125"/>
    </source>
</evidence>
<dbReference type="Pfam" id="PF03634">
    <property type="entry name" value="TCP"/>
    <property type="match status" value="1"/>
</dbReference>
<dbReference type="PROSITE" id="PS51370">
    <property type="entry name" value="R"/>
    <property type="match status" value="1"/>
</dbReference>
<feature type="region of interest" description="Disordered" evidence="7">
    <location>
        <begin position="1"/>
        <end position="59"/>
    </location>
</feature>
<gene>
    <name evidence="10" type="primary">TCP18</name>
    <name evidence="10" type="ORF">CR513_21695</name>
</gene>
<reference evidence="10" key="1">
    <citation type="submission" date="2018-05" db="EMBL/GenBank/DDBJ databases">
        <title>Draft genome of Mucuna pruriens seed.</title>
        <authorList>
            <person name="Nnadi N.E."/>
            <person name="Vos R."/>
            <person name="Hasami M.H."/>
            <person name="Devisetty U.K."/>
            <person name="Aguiy J.C."/>
        </authorList>
    </citation>
    <scope>NUCLEOTIDE SEQUENCE [LARGE SCALE GENOMIC DNA]</scope>
    <source>
        <strain evidence="10">JCA_2017</strain>
    </source>
</reference>
<dbReference type="GO" id="GO:0003700">
    <property type="term" value="F:DNA-binding transcription factor activity"/>
    <property type="evidence" value="ECO:0007669"/>
    <property type="project" value="InterPro"/>
</dbReference>
<dbReference type="InterPro" id="IPR005333">
    <property type="entry name" value="Transcription_factor_TCP"/>
</dbReference>
<feature type="region of interest" description="Disordered" evidence="7">
    <location>
        <begin position="257"/>
        <end position="286"/>
    </location>
</feature>
<dbReference type="GO" id="GO:0005634">
    <property type="term" value="C:nucleus"/>
    <property type="evidence" value="ECO:0007669"/>
    <property type="project" value="UniProtKB-SubCell"/>
</dbReference>
<keyword evidence="2" id="KW-0217">Developmental protein</keyword>
<evidence type="ECO:0000259" key="9">
    <source>
        <dbReference type="PROSITE" id="PS51370"/>
    </source>
</evidence>
<dbReference type="STRING" id="157652.A0A371GYV1"/>
<dbReference type="InterPro" id="IPR017888">
    <property type="entry name" value="CYC/TB1_R_domain"/>
</dbReference>
<keyword evidence="3" id="KW-0805">Transcription regulation</keyword>
<evidence type="ECO:0000256" key="5">
    <source>
        <dbReference type="ARBA" id="ARBA00023163"/>
    </source>
</evidence>
<evidence type="ECO:0000256" key="7">
    <source>
        <dbReference type="SAM" id="MobiDB-lite"/>
    </source>
</evidence>
<evidence type="ECO:0000313" key="11">
    <source>
        <dbReference type="Proteomes" id="UP000257109"/>
    </source>
</evidence>
<dbReference type="AlphaFoldDB" id="A0A371GYV1"/>
<feature type="region of interest" description="Disordered" evidence="7">
    <location>
        <begin position="177"/>
        <end position="206"/>
    </location>
</feature>
<feature type="compositionally biased region" description="Polar residues" evidence="7">
    <location>
        <begin position="33"/>
        <end position="42"/>
    </location>
</feature>
<protein>
    <submittedName>
        <fullName evidence="10">Transcription factor TCP18</fullName>
    </submittedName>
</protein>
<sequence length="435" mass="49782">MQSQTSDTFPSHNGNDPISYYDPAFHYRPFSIDSESNPTSKQENNRDLPSPPPLSFFHFPSPPFEDPQIFLEQHHDFLLQFLPQPLPQGPDPQPIDDAIGMEASIKTSDQIPRKRPGKKDRHSKINTARGLRDRRMRLSLEVAKRFFGLQDMLGFDKASKTVEWLLNQAKVEINRLAKEKKRKKKNSDHNCSSAGAKSASSSSECEEGVSSLDEVVVSGDQEQEEEKVKKVVKRRVKHCRKISAFHSRAKEFRERARERARERTREKMRSRGLADESKQCREEKNQDLTQLDSWNPFQTGEEYGTKSHTVHPSLDVITQAKEQSYHAKEHLGTAEAMALSDDSLVVFSKWSPSLFFNNSGFSQENFSPWENHGRPKTITSHIFDVPTEMRKPAIQASLDIIRLLDLIKVIVTQLCCLQNLELLYHLSFDTMMAAS</sequence>
<feature type="non-terminal residue" evidence="10">
    <location>
        <position position="1"/>
    </location>
</feature>
<feature type="compositionally biased region" description="Polar residues" evidence="7">
    <location>
        <begin position="1"/>
        <end position="16"/>
    </location>
</feature>
<accession>A0A371GYV1</accession>
<proteinExistence type="predicted"/>
<dbReference type="PANTHER" id="PTHR31072:SF226">
    <property type="entry name" value="TRANSCRIPTION FACTOR TCP18"/>
    <property type="match status" value="1"/>
</dbReference>
<evidence type="ECO:0000256" key="1">
    <source>
        <dbReference type="ARBA" id="ARBA00004123"/>
    </source>
</evidence>
<evidence type="ECO:0000256" key="3">
    <source>
        <dbReference type="ARBA" id="ARBA00023015"/>
    </source>
</evidence>
<keyword evidence="6" id="KW-0539">Nucleus</keyword>
<dbReference type="Proteomes" id="UP000257109">
    <property type="component" value="Unassembled WGS sequence"/>
</dbReference>
<evidence type="ECO:0000256" key="2">
    <source>
        <dbReference type="ARBA" id="ARBA00022473"/>
    </source>
</evidence>
<keyword evidence="4" id="KW-0238">DNA-binding</keyword>
<keyword evidence="5" id="KW-0804">Transcription</keyword>
<dbReference type="InterPro" id="IPR017887">
    <property type="entry name" value="TF_TCP_subgr"/>
</dbReference>
<feature type="domain" description="R" evidence="9">
    <location>
        <begin position="250"/>
        <end position="267"/>
    </location>
</feature>
<dbReference type="GO" id="GO:2000032">
    <property type="term" value="P:regulation of secondary shoot formation"/>
    <property type="evidence" value="ECO:0007669"/>
    <property type="project" value="TreeGrafter"/>
</dbReference>
<comment type="caution">
    <text evidence="10">The sequence shown here is derived from an EMBL/GenBank/DDBJ whole genome shotgun (WGS) entry which is preliminary data.</text>
</comment>
<organism evidence="10 11">
    <name type="scientific">Mucuna pruriens</name>
    <name type="common">Velvet bean</name>
    <name type="synonym">Dolichos pruriens</name>
    <dbReference type="NCBI Taxonomy" id="157652"/>
    <lineage>
        <taxon>Eukaryota</taxon>
        <taxon>Viridiplantae</taxon>
        <taxon>Streptophyta</taxon>
        <taxon>Embryophyta</taxon>
        <taxon>Tracheophyta</taxon>
        <taxon>Spermatophyta</taxon>
        <taxon>Magnoliopsida</taxon>
        <taxon>eudicotyledons</taxon>
        <taxon>Gunneridae</taxon>
        <taxon>Pentapetalae</taxon>
        <taxon>rosids</taxon>
        <taxon>fabids</taxon>
        <taxon>Fabales</taxon>
        <taxon>Fabaceae</taxon>
        <taxon>Papilionoideae</taxon>
        <taxon>50 kb inversion clade</taxon>
        <taxon>NPAAA clade</taxon>
        <taxon>indigoferoid/millettioid clade</taxon>
        <taxon>Phaseoleae</taxon>
        <taxon>Mucuna</taxon>
    </lineage>
</organism>
<feature type="compositionally biased region" description="Basic residues" evidence="7">
    <location>
        <begin position="113"/>
        <end position="124"/>
    </location>
</feature>